<dbReference type="AlphaFoldDB" id="A0AAV5I1W4"/>
<accession>A0AAV5I1W4</accession>
<dbReference type="Proteomes" id="UP001054252">
    <property type="component" value="Unassembled WGS sequence"/>
</dbReference>
<dbReference type="EMBL" id="BPVZ01000005">
    <property type="protein sequence ID" value="GKU91626.1"/>
    <property type="molecule type" value="Genomic_DNA"/>
</dbReference>
<comment type="caution">
    <text evidence="1">The sequence shown here is derived from an EMBL/GenBank/DDBJ whole genome shotgun (WGS) entry which is preliminary data.</text>
</comment>
<evidence type="ECO:0000313" key="1">
    <source>
        <dbReference type="EMBL" id="GKU91626.1"/>
    </source>
</evidence>
<reference evidence="1 2" key="1">
    <citation type="journal article" date="2021" name="Commun. Biol.">
        <title>The genome of Shorea leprosula (Dipterocarpaceae) highlights the ecological relevance of drought in aseasonal tropical rainforests.</title>
        <authorList>
            <person name="Ng K.K.S."/>
            <person name="Kobayashi M.J."/>
            <person name="Fawcett J.A."/>
            <person name="Hatakeyama M."/>
            <person name="Paape T."/>
            <person name="Ng C.H."/>
            <person name="Ang C.C."/>
            <person name="Tnah L.H."/>
            <person name="Lee C.T."/>
            <person name="Nishiyama T."/>
            <person name="Sese J."/>
            <person name="O'Brien M.J."/>
            <person name="Copetti D."/>
            <person name="Mohd Noor M.I."/>
            <person name="Ong R.C."/>
            <person name="Putra M."/>
            <person name="Sireger I.Z."/>
            <person name="Indrioko S."/>
            <person name="Kosugi Y."/>
            <person name="Izuno A."/>
            <person name="Isagi Y."/>
            <person name="Lee S.L."/>
            <person name="Shimizu K.K."/>
        </authorList>
    </citation>
    <scope>NUCLEOTIDE SEQUENCE [LARGE SCALE GENOMIC DNA]</scope>
    <source>
        <strain evidence="1">214</strain>
    </source>
</reference>
<protein>
    <recommendedName>
        <fullName evidence="3">Photosystem II protein I</fullName>
    </recommendedName>
</protein>
<sequence>METGKLKFSFIKQGENKKETSMYSLNSYFLLRFLSC</sequence>
<proteinExistence type="predicted"/>
<keyword evidence="2" id="KW-1185">Reference proteome</keyword>
<organism evidence="1 2">
    <name type="scientific">Rubroshorea leprosula</name>
    <dbReference type="NCBI Taxonomy" id="152421"/>
    <lineage>
        <taxon>Eukaryota</taxon>
        <taxon>Viridiplantae</taxon>
        <taxon>Streptophyta</taxon>
        <taxon>Embryophyta</taxon>
        <taxon>Tracheophyta</taxon>
        <taxon>Spermatophyta</taxon>
        <taxon>Magnoliopsida</taxon>
        <taxon>eudicotyledons</taxon>
        <taxon>Gunneridae</taxon>
        <taxon>Pentapetalae</taxon>
        <taxon>rosids</taxon>
        <taxon>malvids</taxon>
        <taxon>Malvales</taxon>
        <taxon>Dipterocarpaceae</taxon>
        <taxon>Rubroshorea</taxon>
    </lineage>
</organism>
<evidence type="ECO:0000313" key="2">
    <source>
        <dbReference type="Proteomes" id="UP001054252"/>
    </source>
</evidence>
<name>A0AAV5I1W4_9ROSI</name>
<gene>
    <name evidence="1" type="ORF">SLEP1_g5475</name>
</gene>
<evidence type="ECO:0008006" key="3">
    <source>
        <dbReference type="Google" id="ProtNLM"/>
    </source>
</evidence>